<gene>
    <name evidence="3" type="ordered locus">Ksed_07290</name>
</gene>
<sequence length="93" mass="10355">MRQFLTDGGADTNVSITGGLGAFLAMFLLALAVWALGWSMTRHLRRVNYLQRQHEQQARRPAEPGRPSTDEAPQGPPRQDDGDETAPVDRPRE</sequence>
<dbReference type="HOGENOM" id="CLU_2395891_0_0_11"/>
<reference evidence="3 4" key="1">
    <citation type="journal article" date="2009" name="Stand. Genomic Sci.">
        <title>Complete genome sequence of Kytococcus sedentarius type strain (541).</title>
        <authorList>
            <person name="Sims D."/>
            <person name="Brettin T."/>
            <person name="Detter J.C."/>
            <person name="Han C."/>
            <person name="Lapidus A."/>
            <person name="Copeland A."/>
            <person name="Glavina Del Rio T."/>
            <person name="Nolan M."/>
            <person name="Chen F."/>
            <person name="Lucas S."/>
            <person name="Tice H."/>
            <person name="Cheng J.F."/>
            <person name="Bruce D."/>
            <person name="Goodwin L."/>
            <person name="Pitluck S."/>
            <person name="Ovchinnikova G."/>
            <person name="Pati A."/>
            <person name="Ivanova N."/>
            <person name="Mavrommatis K."/>
            <person name="Chen A."/>
            <person name="Palaniappan K."/>
            <person name="D'haeseleer P."/>
            <person name="Chain P."/>
            <person name="Bristow J."/>
            <person name="Eisen J.A."/>
            <person name="Markowitz V."/>
            <person name="Hugenholtz P."/>
            <person name="Schneider S."/>
            <person name="Goker M."/>
            <person name="Pukall R."/>
            <person name="Kyrpides N.C."/>
            <person name="Klenk H.P."/>
        </authorList>
    </citation>
    <scope>NUCLEOTIDE SEQUENCE [LARGE SCALE GENOMIC DNA]</scope>
    <source>
        <strain evidence="4">ATCC 14392 / DSM 20547 / JCM 11482 / CCUG 33030 / NBRC 15357 / NCTC 11040 / CCM 314 / 541</strain>
    </source>
</reference>
<evidence type="ECO:0000256" key="1">
    <source>
        <dbReference type="SAM" id="MobiDB-lite"/>
    </source>
</evidence>
<keyword evidence="2" id="KW-0472">Membrane</keyword>
<keyword evidence="2" id="KW-0812">Transmembrane</keyword>
<protein>
    <submittedName>
        <fullName evidence="3">Uncharacterized protein</fullName>
    </submittedName>
</protein>
<dbReference type="AlphaFoldDB" id="C7NEW4"/>
<dbReference type="Proteomes" id="UP000006666">
    <property type="component" value="Chromosome"/>
</dbReference>
<dbReference type="RefSeq" id="WP_012802203.1">
    <property type="nucleotide sequence ID" value="NC_013169.1"/>
</dbReference>
<dbReference type="STRING" id="478801.Ksed_07290"/>
<keyword evidence="4" id="KW-1185">Reference proteome</keyword>
<evidence type="ECO:0000256" key="2">
    <source>
        <dbReference type="SAM" id="Phobius"/>
    </source>
</evidence>
<organism evidence="3 4">
    <name type="scientific">Kytococcus sedentarius (strain ATCC 14392 / DSM 20547 / JCM 11482 / CCUG 33030 / NBRC 15357 / NCTC 11040 / CCM 314 / 541)</name>
    <name type="common">Micrococcus sedentarius</name>
    <dbReference type="NCBI Taxonomy" id="478801"/>
    <lineage>
        <taxon>Bacteria</taxon>
        <taxon>Bacillati</taxon>
        <taxon>Actinomycetota</taxon>
        <taxon>Actinomycetes</taxon>
        <taxon>Micrococcales</taxon>
        <taxon>Kytococcaceae</taxon>
        <taxon>Kytococcus</taxon>
    </lineage>
</organism>
<dbReference type="EMBL" id="CP001686">
    <property type="protein sequence ID" value="ACV05788.1"/>
    <property type="molecule type" value="Genomic_DNA"/>
</dbReference>
<accession>C7NEW4</accession>
<feature type="compositionally biased region" description="Basic and acidic residues" evidence="1">
    <location>
        <begin position="52"/>
        <end position="63"/>
    </location>
</feature>
<evidence type="ECO:0000313" key="4">
    <source>
        <dbReference type="Proteomes" id="UP000006666"/>
    </source>
</evidence>
<dbReference type="KEGG" id="kse:Ksed_07290"/>
<feature type="transmembrane region" description="Helical" evidence="2">
    <location>
        <begin position="20"/>
        <end position="38"/>
    </location>
</feature>
<name>C7NEW4_KYTSD</name>
<evidence type="ECO:0000313" key="3">
    <source>
        <dbReference type="EMBL" id="ACV05788.1"/>
    </source>
</evidence>
<proteinExistence type="predicted"/>
<keyword evidence="2" id="KW-1133">Transmembrane helix</keyword>
<feature type="region of interest" description="Disordered" evidence="1">
    <location>
        <begin position="51"/>
        <end position="93"/>
    </location>
</feature>